<evidence type="ECO:0000256" key="4">
    <source>
        <dbReference type="ARBA" id="ARBA00023015"/>
    </source>
</evidence>
<feature type="region of interest" description="Disordered" evidence="9">
    <location>
        <begin position="98"/>
        <end position="127"/>
    </location>
</feature>
<evidence type="ECO:0000256" key="8">
    <source>
        <dbReference type="ARBA" id="ARBA00044067"/>
    </source>
</evidence>
<sequence>MATEQQYGENSAENQLMSMPADPTPGLYDGTSSDSSASSPMNNNNLDNFYSGNGYMPYAALPMQYPVHGEGVAPTGLVPIELKIEGLYEDYDRRRKKNGNEKIVSGHVHSRRRAQNRASQRAFRDRKEKHMRELEQQLGELEGRHNDLSRSYDSLQVEYTSVKHQLEGLREENARLQSSSRSYQAKEYEVPNGEVLDPLLFDVSAFCFDQEDLQDRTV</sequence>
<organism evidence="11 12">
    <name type="scientific">Lachnellula willkommii</name>
    <dbReference type="NCBI Taxonomy" id="215461"/>
    <lineage>
        <taxon>Eukaryota</taxon>
        <taxon>Fungi</taxon>
        <taxon>Dikarya</taxon>
        <taxon>Ascomycota</taxon>
        <taxon>Pezizomycotina</taxon>
        <taxon>Leotiomycetes</taxon>
        <taxon>Helotiales</taxon>
        <taxon>Lachnaceae</taxon>
        <taxon>Lachnellula</taxon>
    </lineage>
</organism>
<comment type="similarity">
    <text evidence="3">Belongs to the bZIP family.</text>
</comment>
<keyword evidence="6" id="KW-0804">Transcription</keyword>
<keyword evidence="7" id="KW-0539">Nucleus</keyword>
<dbReference type="GO" id="GO:0000976">
    <property type="term" value="F:transcription cis-regulatory region binding"/>
    <property type="evidence" value="ECO:0007669"/>
    <property type="project" value="InterPro"/>
</dbReference>
<dbReference type="GO" id="GO:0090575">
    <property type="term" value="C:RNA polymerase II transcription regulator complex"/>
    <property type="evidence" value="ECO:0007669"/>
    <property type="project" value="TreeGrafter"/>
</dbReference>
<evidence type="ECO:0000313" key="12">
    <source>
        <dbReference type="Proteomes" id="UP000315522"/>
    </source>
</evidence>
<name>A0A559MH60_9HELO</name>
<evidence type="ECO:0000256" key="6">
    <source>
        <dbReference type="ARBA" id="ARBA00023163"/>
    </source>
</evidence>
<feature type="domain" description="BZIP" evidence="10">
    <location>
        <begin position="111"/>
        <end position="169"/>
    </location>
</feature>
<dbReference type="AlphaFoldDB" id="A0A559MH60"/>
<dbReference type="PROSITE" id="PS00036">
    <property type="entry name" value="BZIP_BASIC"/>
    <property type="match status" value="1"/>
</dbReference>
<dbReference type="PANTHER" id="PTHR40621">
    <property type="entry name" value="TRANSCRIPTION FACTOR KAPC-RELATED"/>
    <property type="match status" value="1"/>
</dbReference>
<evidence type="ECO:0000256" key="7">
    <source>
        <dbReference type="ARBA" id="ARBA00023242"/>
    </source>
</evidence>
<evidence type="ECO:0000256" key="5">
    <source>
        <dbReference type="ARBA" id="ARBA00023125"/>
    </source>
</evidence>
<evidence type="ECO:0000313" key="11">
    <source>
        <dbReference type="EMBL" id="TVY92291.1"/>
    </source>
</evidence>
<comment type="function">
    <text evidence="1">Putative transcription factor.</text>
</comment>
<comment type="subcellular location">
    <subcellularLocation>
        <location evidence="2">Nucleus</location>
    </subcellularLocation>
</comment>
<feature type="region of interest" description="Disordered" evidence="9">
    <location>
        <begin position="1"/>
        <end position="44"/>
    </location>
</feature>
<dbReference type="Gene3D" id="1.20.5.170">
    <property type="match status" value="1"/>
</dbReference>
<keyword evidence="12" id="KW-1185">Reference proteome</keyword>
<keyword evidence="5" id="KW-0238">DNA-binding</keyword>
<evidence type="ECO:0000256" key="3">
    <source>
        <dbReference type="ARBA" id="ARBA00007163"/>
    </source>
</evidence>
<evidence type="ECO:0000256" key="9">
    <source>
        <dbReference type="SAM" id="MobiDB-lite"/>
    </source>
</evidence>
<protein>
    <recommendedName>
        <fullName evidence="8">Putative transcription factor kapC</fullName>
    </recommendedName>
</protein>
<reference evidence="11 12" key="1">
    <citation type="submission" date="2018-05" db="EMBL/GenBank/DDBJ databases">
        <title>Genome sequencing and assembly of the regulated plant pathogen Lachnellula willkommii and related sister species for the development of diagnostic species identification markers.</title>
        <authorList>
            <person name="Giroux E."/>
            <person name="Bilodeau G."/>
        </authorList>
    </citation>
    <scope>NUCLEOTIDE SEQUENCE [LARGE SCALE GENOMIC DNA]</scope>
    <source>
        <strain evidence="11 12">CBS 172.35</strain>
    </source>
</reference>
<accession>A0A559MH60</accession>
<dbReference type="SUPFAM" id="SSF57959">
    <property type="entry name" value="Leucine zipper domain"/>
    <property type="match status" value="1"/>
</dbReference>
<dbReference type="SMART" id="SM00338">
    <property type="entry name" value="BRLZ"/>
    <property type="match status" value="1"/>
</dbReference>
<comment type="caution">
    <text evidence="11">The sequence shown here is derived from an EMBL/GenBank/DDBJ whole genome shotgun (WGS) entry which is preliminary data.</text>
</comment>
<dbReference type="EMBL" id="QGML01000346">
    <property type="protein sequence ID" value="TVY92291.1"/>
    <property type="molecule type" value="Genomic_DNA"/>
</dbReference>
<keyword evidence="4" id="KW-0805">Transcription regulation</keyword>
<feature type="compositionally biased region" description="Polar residues" evidence="9">
    <location>
        <begin position="1"/>
        <end position="17"/>
    </location>
</feature>
<feature type="compositionally biased region" description="Low complexity" evidence="9">
    <location>
        <begin position="32"/>
        <end position="44"/>
    </location>
</feature>
<dbReference type="GO" id="GO:0001228">
    <property type="term" value="F:DNA-binding transcription activator activity, RNA polymerase II-specific"/>
    <property type="evidence" value="ECO:0007669"/>
    <property type="project" value="TreeGrafter"/>
</dbReference>
<dbReference type="InterPro" id="IPR050936">
    <property type="entry name" value="AP-1-like"/>
</dbReference>
<dbReference type="InterPro" id="IPR004827">
    <property type="entry name" value="bZIP"/>
</dbReference>
<dbReference type="InterPro" id="IPR046347">
    <property type="entry name" value="bZIP_sf"/>
</dbReference>
<gene>
    <name evidence="11" type="primary">napA_2</name>
    <name evidence="11" type="ORF">LAWI1_G001894</name>
</gene>
<evidence type="ECO:0000256" key="1">
    <source>
        <dbReference type="ARBA" id="ARBA00004049"/>
    </source>
</evidence>
<dbReference type="PROSITE" id="PS50217">
    <property type="entry name" value="BZIP"/>
    <property type="match status" value="1"/>
</dbReference>
<evidence type="ECO:0000259" key="10">
    <source>
        <dbReference type="PROSITE" id="PS50217"/>
    </source>
</evidence>
<dbReference type="PANTHER" id="PTHR40621:SF11">
    <property type="entry name" value="TRANSCRIPTION FACTOR KAPC-RELATED"/>
    <property type="match status" value="1"/>
</dbReference>
<dbReference type="Proteomes" id="UP000315522">
    <property type="component" value="Unassembled WGS sequence"/>
</dbReference>
<dbReference type="CDD" id="cd14688">
    <property type="entry name" value="bZIP_YAP"/>
    <property type="match status" value="1"/>
</dbReference>
<evidence type="ECO:0000256" key="2">
    <source>
        <dbReference type="ARBA" id="ARBA00004123"/>
    </source>
</evidence>
<proteinExistence type="inferred from homology"/>
<dbReference type="Pfam" id="PF00170">
    <property type="entry name" value="bZIP_1"/>
    <property type="match status" value="1"/>
</dbReference>